<evidence type="ECO:0000313" key="1">
    <source>
        <dbReference type="EMBL" id="SPY08155.1"/>
    </source>
</evidence>
<protein>
    <submittedName>
        <fullName evidence="1">Uncharacterized protein conserved in bacteria, prophage-related</fullName>
    </submittedName>
</protein>
<dbReference type="Proteomes" id="UP000250242">
    <property type="component" value="Unassembled WGS sequence"/>
</dbReference>
<evidence type="ECO:0000313" key="2">
    <source>
        <dbReference type="Proteomes" id="UP000250242"/>
    </source>
</evidence>
<organism evidence="1 2">
    <name type="scientific">Oligella urethralis</name>
    <dbReference type="NCBI Taxonomy" id="90245"/>
    <lineage>
        <taxon>Bacteria</taxon>
        <taxon>Pseudomonadati</taxon>
        <taxon>Pseudomonadota</taxon>
        <taxon>Betaproteobacteria</taxon>
        <taxon>Burkholderiales</taxon>
        <taxon>Alcaligenaceae</taxon>
        <taxon>Oligella</taxon>
    </lineage>
</organism>
<proteinExistence type="predicted"/>
<dbReference type="Gene3D" id="1.10.260.40">
    <property type="entry name" value="lambda repressor-like DNA-binding domains"/>
    <property type="match status" value="1"/>
</dbReference>
<dbReference type="AlphaFoldDB" id="A0A2X1WN37"/>
<sequence>MRNTELTKLKQYASERPGFMTQLSEHLSISPSYLSQMVSGLRAMRPAYATAVEEFTGGAVSRIDCRPKDGFDIWPELKKDSSNQVSKETV</sequence>
<gene>
    <name evidence="1" type="ORF">NCTC11009_01376</name>
</gene>
<dbReference type="InterPro" id="IPR010982">
    <property type="entry name" value="Lambda_DNA-bd_dom_sf"/>
</dbReference>
<accession>A0A2X1WN37</accession>
<name>A0A2X1WN37_9BURK</name>
<dbReference type="RefSeq" id="WP_220089344.1">
    <property type="nucleotide sequence ID" value="NZ_CAUPHC010000005.1"/>
</dbReference>
<reference evidence="1 2" key="1">
    <citation type="submission" date="2018-06" db="EMBL/GenBank/DDBJ databases">
        <authorList>
            <consortium name="Pathogen Informatics"/>
            <person name="Doyle S."/>
        </authorList>
    </citation>
    <scope>NUCLEOTIDE SEQUENCE [LARGE SCALE GENOMIC DNA]</scope>
    <source>
        <strain evidence="1 2">NCTC11009</strain>
    </source>
</reference>
<dbReference type="EMBL" id="UATH01000001">
    <property type="protein sequence ID" value="SPY08155.1"/>
    <property type="molecule type" value="Genomic_DNA"/>
</dbReference>
<dbReference type="GO" id="GO:0003677">
    <property type="term" value="F:DNA binding"/>
    <property type="evidence" value="ECO:0007669"/>
    <property type="project" value="InterPro"/>
</dbReference>